<dbReference type="InterPro" id="IPR000595">
    <property type="entry name" value="cNMP-bd_dom"/>
</dbReference>
<dbReference type="PRINTS" id="PR00469">
    <property type="entry name" value="PNDRDTASEII"/>
</dbReference>
<dbReference type="Gene3D" id="2.60.120.10">
    <property type="entry name" value="Jelly Rolls"/>
    <property type="match status" value="1"/>
</dbReference>
<dbReference type="InterPro" id="IPR023753">
    <property type="entry name" value="FAD/NAD-binding_dom"/>
</dbReference>
<dbReference type="SUPFAM" id="SSF51206">
    <property type="entry name" value="cAMP-binding domain-like"/>
    <property type="match status" value="1"/>
</dbReference>
<dbReference type="SUPFAM" id="SSF51905">
    <property type="entry name" value="FAD/NAD(P)-binding domain"/>
    <property type="match status" value="1"/>
</dbReference>
<dbReference type="PANTHER" id="PTHR48105">
    <property type="entry name" value="THIOREDOXIN REDUCTASE 1-RELATED-RELATED"/>
    <property type="match status" value="1"/>
</dbReference>
<feature type="domain" description="Cyclic nucleotide-binding" evidence="3">
    <location>
        <begin position="54"/>
        <end position="173"/>
    </location>
</feature>
<dbReference type="KEGG" id="rba:RB1488"/>
<dbReference type="GO" id="GO:0045454">
    <property type="term" value="P:cell redox homeostasis"/>
    <property type="evidence" value="ECO:0000318"/>
    <property type="project" value="GO_Central"/>
</dbReference>
<dbReference type="InterPro" id="IPR036188">
    <property type="entry name" value="FAD/NAD-bd_sf"/>
</dbReference>
<evidence type="ECO:0000313" key="5">
    <source>
        <dbReference type="Proteomes" id="UP000001025"/>
    </source>
</evidence>
<evidence type="ECO:0000256" key="1">
    <source>
        <dbReference type="ARBA" id="ARBA00022630"/>
    </source>
</evidence>
<reference evidence="4 5" key="1">
    <citation type="journal article" date="2003" name="Proc. Natl. Acad. Sci. U.S.A.">
        <title>Complete genome sequence of the marine planctomycete Pirellula sp. strain 1.</title>
        <authorList>
            <person name="Gloeckner F.O."/>
            <person name="Kube M."/>
            <person name="Bauer M."/>
            <person name="Teeling H."/>
            <person name="Lombardot T."/>
            <person name="Ludwig W."/>
            <person name="Gade D."/>
            <person name="Beck A."/>
            <person name="Borzym K."/>
            <person name="Heitmann K."/>
            <person name="Rabus R."/>
            <person name="Schlesner H."/>
            <person name="Amann R."/>
            <person name="Reinhardt R."/>
        </authorList>
    </citation>
    <scope>NUCLEOTIDE SEQUENCE [LARGE SCALE GENOMIC DNA]</scope>
    <source>
        <strain evidence="5">DSM 10527 / NCIMB 13988 / SH1</strain>
    </source>
</reference>
<dbReference type="Proteomes" id="UP000001025">
    <property type="component" value="Chromosome"/>
</dbReference>
<dbReference type="PROSITE" id="PS50042">
    <property type="entry name" value="CNMP_BINDING_3"/>
    <property type="match status" value="1"/>
</dbReference>
<proteinExistence type="predicted"/>
<dbReference type="InterPro" id="IPR018490">
    <property type="entry name" value="cNMP-bd_dom_sf"/>
</dbReference>
<dbReference type="InParanoid" id="Q7UX88"/>
<dbReference type="GO" id="GO:0004791">
    <property type="term" value="F:thioredoxin-disulfide reductase (NADPH) activity"/>
    <property type="evidence" value="ECO:0000318"/>
    <property type="project" value="GO_Central"/>
</dbReference>
<gene>
    <name evidence="4" type="primary">trxB</name>
    <name evidence="4" type="ordered locus">RB1488</name>
</gene>
<dbReference type="SMART" id="SM00100">
    <property type="entry name" value="cNMP"/>
    <property type="match status" value="1"/>
</dbReference>
<keyword evidence="5" id="KW-1185">Reference proteome</keyword>
<name>Q7UX88_RHOBA</name>
<dbReference type="eggNOG" id="COG0664">
    <property type="taxonomic scope" value="Bacteria"/>
</dbReference>
<protein>
    <submittedName>
        <fullName evidence="4">Thioredoxin reductase</fullName>
        <ecNumber evidence="4">1.6.4.5</ecNumber>
    </submittedName>
</protein>
<keyword evidence="1" id="KW-0285">Flavoprotein</keyword>
<dbReference type="STRING" id="243090.RB1488"/>
<accession>Q7UX88</accession>
<evidence type="ECO:0000256" key="2">
    <source>
        <dbReference type="ARBA" id="ARBA00023002"/>
    </source>
</evidence>
<dbReference type="EC" id="1.6.4.5" evidence="4"/>
<evidence type="ECO:0000259" key="3">
    <source>
        <dbReference type="PROSITE" id="PS50042"/>
    </source>
</evidence>
<dbReference type="Gene3D" id="3.50.50.60">
    <property type="entry name" value="FAD/NAD(P)-binding domain"/>
    <property type="match status" value="2"/>
</dbReference>
<dbReference type="EnsemblBacteria" id="CAD72120">
    <property type="protein sequence ID" value="CAD72120"/>
    <property type="gene ID" value="RB1488"/>
</dbReference>
<sequence length="587" mass="63691">MTLGLQSHAVKIEMIARFCGGDSNRSRFGLLGRIKSSSSVRITSMLHESSDNAAFPRLTEEELACLEDIGTVRQFSDGEQLFDLGEMDYSFFAIRSGAVSILDHSHGEPREVALHEANSFAGDVDLLTGRPAVISAVARGDCETIEVTACRIRRMLGEIPSLSDKLLDAFQLRRARLEASGFLGIRLAGSSHSKETMHLQEFFYKNKVPHTLFDTDTDAGKELLREWDVAENETPVLGCGKRVVRKPSLADVAECLGICRDIPDELYDVLIVGAGPAGLAAAVYGASEGLRTLVVDRMGPGGQAGQSSRIENYMGFPSGLTGADLANRGYLQALKFGAQFTAPVSVASIVRDDKGVHVVSFCTGQKVRTRTVLIATGASYQRLPLDACERYEGMGVYYSATSVEARLCRESTAVVVGGGNSAGQAAMFLSQHANDVRLLLRGNDLRKGMSSYLADRIEKQSNIEVMCHTEICEMAGDKHLERVEIRNNQTEERATLECPSAFIFVGAKPHTEWLPDSVALDDRGFVMTGPMIHHHDKLPEGRTPCELETTSPGVFACGDVRSGTTKRCAFAVGDGALAITCVHQYLQ</sequence>
<dbReference type="OrthoDB" id="9786503at2"/>
<organism evidence="4 5">
    <name type="scientific">Rhodopirellula baltica (strain DSM 10527 / NCIMB 13988 / SH1)</name>
    <dbReference type="NCBI Taxonomy" id="243090"/>
    <lineage>
        <taxon>Bacteria</taxon>
        <taxon>Pseudomonadati</taxon>
        <taxon>Planctomycetota</taxon>
        <taxon>Planctomycetia</taxon>
        <taxon>Pirellulales</taxon>
        <taxon>Pirellulaceae</taxon>
        <taxon>Rhodopirellula</taxon>
    </lineage>
</organism>
<dbReference type="InterPro" id="IPR014710">
    <property type="entry name" value="RmlC-like_jellyroll"/>
</dbReference>
<dbReference type="PRINTS" id="PR00368">
    <property type="entry name" value="FADPNR"/>
</dbReference>
<dbReference type="Pfam" id="PF07992">
    <property type="entry name" value="Pyr_redox_2"/>
    <property type="match status" value="1"/>
</dbReference>
<dbReference type="Pfam" id="PF00027">
    <property type="entry name" value="cNMP_binding"/>
    <property type="match status" value="1"/>
</dbReference>
<dbReference type="AlphaFoldDB" id="Q7UX88"/>
<dbReference type="PATRIC" id="fig|243090.15.peg.695"/>
<dbReference type="InterPro" id="IPR050097">
    <property type="entry name" value="Ferredoxin-NADP_redctase_2"/>
</dbReference>
<dbReference type="CDD" id="cd00038">
    <property type="entry name" value="CAP_ED"/>
    <property type="match status" value="1"/>
</dbReference>
<evidence type="ECO:0000313" key="4">
    <source>
        <dbReference type="EMBL" id="CAD72120.1"/>
    </source>
</evidence>
<keyword evidence="2 4" id="KW-0560">Oxidoreductase</keyword>
<dbReference type="eggNOG" id="COG0492">
    <property type="taxonomic scope" value="Bacteria"/>
</dbReference>
<dbReference type="HOGENOM" id="CLU_031864_5_8_0"/>
<dbReference type="EMBL" id="BX294135">
    <property type="protein sequence ID" value="CAD72120.1"/>
    <property type="molecule type" value="Genomic_DNA"/>
</dbReference>